<dbReference type="SMART" id="SM00164">
    <property type="entry name" value="TBC"/>
    <property type="match status" value="1"/>
</dbReference>
<evidence type="ECO:0000256" key="3">
    <source>
        <dbReference type="SAM" id="Coils"/>
    </source>
</evidence>
<reference evidence="7" key="2">
    <citation type="submission" date="2015-01" db="EMBL/GenBank/DDBJ databases">
        <title>Evolutionary Origins and Diversification of the Mycorrhizal Mutualists.</title>
        <authorList>
            <consortium name="DOE Joint Genome Institute"/>
            <consortium name="Mycorrhizal Genomics Consortium"/>
            <person name="Kohler A."/>
            <person name="Kuo A."/>
            <person name="Nagy L.G."/>
            <person name="Floudas D."/>
            <person name="Copeland A."/>
            <person name="Barry K.W."/>
            <person name="Cichocki N."/>
            <person name="Veneault-Fourrey C."/>
            <person name="LaButti K."/>
            <person name="Lindquist E.A."/>
            <person name="Lipzen A."/>
            <person name="Lundell T."/>
            <person name="Morin E."/>
            <person name="Murat C."/>
            <person name="Riley R."/>
            <person name="Ohm R."/>
            <person name="Sun H."/>
            <person name="Tunlid A."/>
            <person name="Henrissat B."/>
            <person name="Grigoriev I.V."/>
            <person name="Hibbett D.S."/>
            <person name="Martin F."/>
        </authorList>
    </citation>
    <scope>NUCLEOTIDE SEQUENCE [LARGE SCALE GENOMIC DNA]</scope>
    <source>
        <strain evidence="7">F 1598</strain>
    </source>
</reference>
<dbReference type="GO" id="GO:0031267">
    <property type="term" value="F:small GTPase binding"/>
    <property type="evidence" value="ECO:0007669"/>
    <property type="project" value="TreeGrafter"/>
</dbReference>
<feature type="region of interest" description="Disordered" evidence="4">
    <location>
        <begin position="574"/>
        <end position="593"/>
    </location>
</feature>
<keyword evidence="1" id="KW-0343">GTPase activation</keyword>
<evidence type="ECO:0000313" key="6">
    <source>
        <dbReference type="EMBL" id="KIM91825.1"/>
    </source>
</evidence>
<evidence type="ECO:0000256" key="2">
    <source>
        <dbReference type="ARBA" id="ARBA00023054"/>
    </source>
</evidence>
<dbReference type="InParanoid" id="A0A0C3G6E4"/>
<sequence length="593" mass="66923">MTTKSPDMPIGIDPNHPVTDSVSASAGGSSPLDSLLSPRAATFDNYALIPEAVGESELREDVLDDESDFSMVPLSARQSTASIGSNTSIKSIATQVGKGNRRRTTVLSMTRSESSTLARSLHKKSASASSDQSVTGNNSPFILARLESQKEQEEYGPQSHRTSVDGQHKLQEEFVRMQNEIQEEEEEDSNIANTGIDWEFWGAVISDYQKFASENPASLARAIERGIPDTLRGMMWQLMAAAKDPELEGTYLNLLKESSPHEKAITRDLGRTFPHHEFFTDGQGIGQENLFNVLKAYSLYDPAVGYCQGLPFIVAILLLNMPDEEAFSLLVRLMYSYDLRGHFLPEMPKLQLRLVQFDRLIEELLPVLHIHFLRQGVKSSMFCSQWFLTLFSYRFPLDIAFRIYDNCLASGIEAIFSFSIVLLQKNEDVLLTLKFDEILAFMKTRVFEKYKIERSDLTNLENAKGEAYQVDEFVQDAVSLKITPFMLDSYAHEYEDLIRIRDAHALEVENLRQSNRNFLAQVKTLEDSLAQLNAEHVQILNELVKSRLRNEEIESELVRYKLLYAEAMHQNDEAMSSHSRLSSASRMGSGANP</sequence>
<evidence type="ECO:0000313" key="7">
    <source>
        <dbReference type="Proteomes" id="UP000054166"/>
    </source>
</evidence>
<dbReference type="Proteomes" id="UP000054166">
    <property type="component" value="Unassembled WGS sequence"/>
</dbReference>
<dbReference type="AlphaFoldDB" id="A0A0C3G6E4"/>
<dbReference type="Gene3D" id="1.10.8.270">
    <property type="entry name" value="putative rabgap domain of human tbc1 domain family member 14 like domains"/>
    <property type="match status" value="1"/>
</dbReference>
<dbReference type="InterPro" id="IPR035969">
    <property type="entry name" value="Rab-GAP_TBC_sf"/>
</dbReference>
<dbReference type="STRING" id="765440.A0A0C3G6E4"/>
<keyword evidence="2 3" id="KW-0175">Coiled coil</keyword>
<organism evidence="6 7">
    <name type="scientific">Piloderma croceum (strain F 1598)</name>
    <dbReference type="NCBI Taxonomy" id="765440"/>
    <lineage>
        <taxon>Eukaryota</taxon>
        <taxon>Fungi</taxon>
        <taxon>Dikarya</taxon>
        <taxon>Basidiomycota</taxon>
        <taxon>Agaricomycotina</taxon>
        <taxon>Agaricomycetes</taxon>
        <taxon>Agaricomycetidae</taxon>
        <taxon>Atheliales</taxon>
        <taxon>Atheliaceae</taxon>
        <taxon>Piloderma</taxon>
    </lineage>
</organism>
<feature type="region of interest" description="Disordered" evidence="4">
    <location>
        <begin position="109"/>
        <end position="138"/>
    </location>
</feature>
<feature type="region of interest" description="Disordered" evidence="4">
    <location>
        <begin position="1"/>
        <end position="31"/>
    </location>
</feature>
<dbReference type="Gene3D" id="1.10.10.750">
    <property type="entry name" value="Ypt/Rab-GAP domain of gyp1p, domain 1"/>
    <property type="match status" value="1"/>
</dbReference>
<dbReference type="FunFam" id="1.10.10.750:FF:000003">
    <property type="entry name" value="GTPase activating protein (Evi5)"/>
    <property type="match status" value="1"/>
</dbReference>
<feature type="domain" description="Rab-GAP TBC" evidence="5">
    <location>
        <begin position="226"/>
        <end position="411"/>
    </location>
</feature>
<dbReference type="HOGENOM" id="CLU_005350_11_2_1"/>
<dbReference type="EMBL" id="KN832970">
    <property type="protein sequence ID" value="KIM91825.1"/>
    <property type="molecule type" value="Genomic_DNA"/>
</dbReference>
<evidence type="ECO:0000256" key="4">
    <source>
        <dbReference type="SAM" id="MobiDB-lite"/>
    </source>
</evidence>
<gene>
    <name evidence="6" type="ORF">PILCRDRAFT_809792</name>
</gene>
<dbReference type="PANTHER" id="PTHR47219:SF9">
    <property type="entry name" value="GTPASE ACTIVATING PROTEIN AND CENTROSOME-ASSOCIATED, ISOFORM B"/>
    <property type="match status" value="1"/>
</dbReference>
<keyword evidence="7" id="KW-1185">Reference proteome</keyword>
<dbReference type="FunFam" id="1.10.8.270:FF:000001">
    <property type="entry name" value="TBC1 domain family member 1"/>
    <property type="match status" value="1"/>
</dbReference>
<accession>A0A0C3G6E4</accession>
<dbReference type="OrthoDB" id="295078at2759"/>
<dbReference type="InterPro" id="IPR000195">
    <property type="entry name" value="Rab-GAP-TBC_dom"/>
</dbReference>
<dbReference type="InterPro" id="IPR050302">
    <property type="entry name" value="Rab_GAP_TBC_domain"/>
</dbReference>
<proteinExistence type="predicted"/>
<reference evidence="6 7" key="1">
    <citation type="submission" date="2014-04" db="EMBL/GenBank/DDBJ databases">
        <authorList>
            <consortium name="DOE Joint Genome Institute"/>
            <person name="Kuo A."/>
            <person name="Tarkka M."/>
            <person name="Buscot F."/>
            <person name="Kohler A."/>
            <person name="Nagy L.G."/>
            <person name="Floudas D."/>
            <person name="Copeland A."/>
            <person name="Barry K.W."/>
            <person name="Cichocki N."/>
            <person name="Veneault-Fourrey C."/>
            <person name="LaButti K."/>
            <person name="Lindquist E.A."/>
            <person name="Lipzen A."/>
            <person name="Lundell T."/>
            <person name="Morin E."/>
            <person name="Murat C."/>
            <person name="Sun H."/>
            <person name="Tunlid A."/>
            <person name="Henrissat B."/>
            <person name="Grigoriev I.V."/>
            <person name="Hibbett D.S."/>
            <person name="Martin F."/>
            <person name="Nordberg H.P."/>
            <person name="Cantor M.N."/>
            <person name="Hua S.X."/>
        </authorList>
    </citation>
    <scope>NUCLEOTIDE SEQUENCE [LARGE SCALE GENOMIC DNA]</scope>
    <source>
        <strain evidence="6 7">F 1598</strain>
    </source>
</reference>
<feature type="coiled-coil region" evidence="3">
    <location>
        <begin position="508"/>
        <end position="570"/>
    </location>
</feature>
<feature type="compositionally biased region" description="Polar residues" evidence="4">
    <location>
        <begin position="126"/>
        <end position="138"/>
    </location>
</feature>
<dbReference type="GO" id="GO:0005096">
    <property type="term" value="F:GTPase activator activity"/>
    <property type="evidence" value="ECO:0007669"/>
    <property type="project" value="UniProtKB-KW"/>
</dbReference>
<dbReference type="Gene3D" id="1.10.472.80">
    <property type="entry name" value="Ypt/Rab-GAP domain of gyp1p, domain 3"/>
    <property type="match status" value="1"/>
</dbReference>
<evidence type="ECO:0000259" key="5">
    <source>
        <dbReference type="PROSITE" id="PS50086"/>
    </source>
</evidence>
<evidence type="ECO:0000256" key="1">
    <source>
        <dbReference type="ARBA" id="ARBA00022468"/>
    </source>
</evidence>
<dbReference type="SUPFAM" id="SSF47923">
    <property type="entry name" value="Ypt/Rab-GAP domain of gyp1p"/>
    <property type="match status" value="2"/>
</dbReference>
<name>A0A0C3G6E4_PILCF</name>
<dbReference type="Pfam" id="PF23436">
    <property type="entry name" value="RabGap-TBC_2"/>
    <property type="match status" value="1"/>
</dbReference>
<protein>
    <recommendedName>
        <fullName evidence="5">Rab-GAP TBC domain-containing protein</fullName>
    </recommendedName>
</protein>
<dbReference type="PANTHER" id="PTHR47219">
    <property type="entry name" value="RAB GTPASE-ACTIVATING PROTEIN 1-LIKE"/>
    <property type="match status" value="1"/>
</dbReference>
<dbReference type="PROSITE" id="PS50086">
    <property type="entry name" value="TBC_RABGAP"/>
    <property type="match status" value="1"/>
</dbReference>
<feature type="compositionally biased region" description="Polar residues" evidence="4">
    <location>
        <begin position="109"/>
        <end position="118"/>
    </location>
</feature>